<gene>
    <name evidence="1" type="ORF">SCARR_04162</name>
</gene>
<dbReference type="AlphaFoldDB" id="A0A6C2US56"/>
<dbReference type="EMBL" id="CAAHFH010000002">
    <property type="protein sequence ID" value="VGO22081.1"/>
    <property type="molecule type" value="Genomic_DNA"/>
</dbReference>
<dbReference type="Proteomes" id="UP000346198">
    <property type="component" value="Unassembled WGS sequence"/>
</dbReference>
<protein>
    <submittedName>
        <fullName evidence="1">Uncharacterized protein</fullName>
    </submittedName>
</protein>
<proteinExistence type="predicted"/>
<accession>A0A6C2US56</accession>
<name>A0A6C2US56_9BACT</name>
<reference evidence="1 2" key="1">
    <citation type="submission" date="2019-04" db="EMBL/GenBank/DDBJ databases">
        <authorList>
            <person name="Van Vliet M D."/>
        </authorList>
    </citation>
    <scope>NUCLEOTIDE SEQUENCE [LARGE SCALE GENOMIC DNA]</scope>
    <source>
        <strain evidence="1 2">F21</strain>
    </source>
</reference>
<keyword evidence="2" id="KW-1185">Reference proteome</keyword>
<sequence>MVGNVGASLFQTLEDTLFIHRMKPNQIMLDRSAFATAPVCDCT</sequence>
<evidence type="ECO:0000313" key="1">
    <source>
        <dbReference type="EMBL" id="VGO22081.1"/>
    </source>
</evidence>
<evidence type="ECO:0000313" key="2">
    <source>
        <dbReference type="Proteomes" id="UP000346198"/>
    </source>
</evidence>
<organism evidence="1 2">
    <name type="scientific">Pontiella sulfatireligans</name>
    <dbReference type="NCBI Taxonomy" id="2750658"/>
    <lineage>
        <taxon>Bacteria</taxon>
        <taxon>Pseudomonadati</taxon>
        <taxon>Kiritimatiellota</taxon>
        <taxon>Kiritimatiellia</taxon>
        <taxon>Kiritimatiellales</taxon>
        <taxon>Pontiellaceae</taxon>
        <taxon>Pontiella</taxon>
    </lineage>
</organism>